<name>A0ACB7PG27_9PEZI</name>
<dbReference type="Proteomes" id="UP000724584">
    <property type="component" value="Unassembled WGS sequence"/>
</dbReference>
<dbReference type="EMBL" id="JAGIZQ010000003">
    <property type="protein sequence ID" value="KAH6637277.1"/>
    <property type="molecule type" value="Genomic_DNA"/>
</dbReference>
<accession>A0ACB7PG27</accession>
<evidence type="ECO:0000313" key="2">
    <source>
        <dbReference type="Proteomes" id="UP000724584"/>
    </source>
</evidence>
<keyword evidence="2" id="KW-1185">Reference proteome</keyword>
<organism evidence="1 2">
    <name type="scientific">Chaetomium tenue</name>
    <dbReference type="NCBI Taxonomy" id="1854479"/>
    <lineage>
        <taxon>Eukaryota</taxon>
        <taxon>Fungi</taxon>
        <taxon>Dikarya</taxon>
        <taxon>Ascomycota</taxon>
        <taxon>Pezizomycotina</taxon>
        <taxon>Sordariomycetes</taxon>
        <taxon>Sordariomycetidae</taxon>
        <taxon>Sordariales</taxon>
        <taxon>Chaetomiaceae</taxon>
        <taxon>Chaetomium</taxon>
    </lineage>
</organism>
<reference evidence="1 2" key="1">
    <citation type="journal article" date="2021" name="Nat. Commun.">
        <title>Genetic determinants of endophytism in the Arabidopsis root mycobiome.</title>
        <authorList>
            <person name="Mesny F."/>
            <person name="Miyauchi S."/>
            <person name="Thiergart T."/>
            <person name="Pickel B."/>
            <person name="Atanasova L."/>
            <person name="Karlsson M."/>
            <person name="Huettel B."/>
            <person name="Barry K.W."/>
            <person name="Haridas S."/>
            <person name="Chen C."/>
            <person name="Bauer D."/>
            <person name="Andreopoulos W."/>
            <person name="Pangilinan J."/>
            <person name="LaButti K."/>
            <person name="Riley R."/>
            <person name="Lipzen A."/>
            <person name="Clum A."/>
            <person name="Drula E."/>
            <person name="Henrissat B."/>
            <person name="Kohler A."/>
            <person name="Grigoriev I.V."/>
            <person name="Martin F.M."/>
            <person name="Hacquard S."/>
        </authorList>
    </citation>
    <scope>NUCLEOTIDE SEQUENCE [LARGE SCALE GENOMIC DNA]</scope>
    <source>
        <strain evidence="1 2">MPI-SDFR-AT-0079</strain>
    </source>
</reference>
<protein>
    <submittedName>
        <fullName evidence="1">Ankyrin repeat-containing domain protein</fullName>
    </submittedName>
</protein>
<gene>
    <name evidence="1" type="ORF">F5144DRAFT_570114</name>
</gene>
<sequence>MEMTTLPSLPNELLCLVCNYLYPPDHCCGLGDDDDHNCYSDHAEHMEDLYQLSRVNRRLLSVVEPILYARGIGYRFATPLAWSAKFGIAATLHKALAAGASPDRKLRCQMTGSFWRFANDARQATLDWAAGDPKYWPPLSDDRLGELDDEEEVWAKDMTSGLADFDVRYPAEVCPSAGLAGNRSPDSSTVDLAQPPQEPPPELYEGAEHLFREYTALHLAAREGHTDFVNLLLANGASVNSSSRWFCPCRPPRGLWQTMLDQPTSGHLLKPVDWLPLHAAICSSHIEIAKSLLLAGATVVRNPPNGPASYGALHQAAAAGHVDLVRYILDTHPEIDVDVPDELGMTPFYHAYINARWDSTIPILMARGANINSRVRVVCNRRHGDVRDSVRLDATPLAEACRLGRFEDALKLIDLGADVTMGVQLGNRFIFNMNIPPLHLCCMDFSLDNEFYPTGEAIWSRALGQRAFRGAAIARLVAAGVSPDAKMGFIGFGVETALAVAVRHTNVTAVEALLAAGAGVGIRNLKGRNELMVSVEPPAIDSPSEMSLGFLSYAPAYLGSLRIAHSDAWAITKLLIDAGVSLVDGDEDGNTVLHLLFDTLDEDDRFRIESPSDMGILRLLLARGADPCLRNKKGVPALHVAVRNRRLAAVQCIAAQGRIDLVKTFPIEDVGTLFDAVQLEDDIEDETTDPSWEAFLSDSHRFSTATLRLIDALVNMDRSGRLSSDVSFICSRLHKRHRKDPALEVAEILCYRGLAADTFDGEAKLTILRAAIKAARWDMARALLRGVPGTDINSLDPEGHTLLSLVTSSRRMHGGEFAWELVEAGADIHIRVAPSLPCGEDTTPLKQALMWPDTYPIKRMLQKQPIRGNPPAIEQRYLHWAVTLPWNPSLEEECSESVWCDRDTIVRALLVAGADPTQLDSNGDTPLLRAAREMDENKDDVCREIGHWVKPLSRGVDGRRKNNQGHSIVDYLTKIINERELSDLEFMHGMIVFSLTEDGKSVKRAIRWPPK</sequence>
<comment type="caution">
    <text evidence="1">The sequence shown here is derived from an EMBL/GenBank/DDBJ whole genome shotgun (WGS) entry which is preliminary data.</text>
</comment>
<evidence type="ECO:0000313" key="1">
    <source>
        <dbReference type="EMBL" id="KAH6637277.1"/>
    </source>
</evidence>
<proteinExistence type="predicted"/>